<evidence type="ECO:0000256" key="7">
    <source>
        <dbReference type="SAM" id="Phobius"/>
    </source>
</evidence>
<dbReference type="EMBL" id="JBJJXI010000145">
    <property type="protein sequence ID" value="KAL3386654.1"/>
    <property type="molecule type" value="Genomic_DNA"/>
</dbReference>
<protein>
    <recommendedName>
        <fullName evidence="8">Phosphatidic acid phosphatase type 2/haloperoxidase domain-containing protein</fullName>
    </recommendedName>
</protein>
<feature type="domain" description="Phosphatidic acid phosphatase type 2/haloperoxidase" evidence="8">
    <location>
        <begin position="108"/>
        <end position="254"/>
    </location>
</feature>
<comment type="caution">
    <text evidence="9">The sequence shown here is derived from an EMBL/GenBank/DDBJ whole genome shotgun (WGS) entry which is preliminary data.</text>
</comment>
<sequence length="358" mass="40499">MDRGSRFIVRKIVIDFLCLLCVGMIVLTFYLFGTPYKRGFFCNDESLAHPMVDSTVTSPMLYVIGLFLPICTMLAFEYHHAKGLPEKKPLVVLGKSIPYWMTMAYEKIGVFGFGAAVTVMTTDIAKYTIGRLRPHFLTICNPKINCSWPENQHRYITDYVCEADGVSPKVLKELRLSFPSGHSSFAAYTMIFLALYLQLRLTWPGSKLFRHFLQYICIMMAWYTAMTRVSNYKHHWSDVLAGLGIGTVIALIMVFCIGDLFKERRLQSAYDRSQLMIQRSSDMDKLRDYNEATSAMQVNPSVLSGSAPPSSQSPIMPNNNSGDNVDTHQFVESTPLRSESPTYGGTDGLVGNKSRRYR</sequence>
<feature type="compositionally biased region" description="Polar residues" evidence="6">
    <location>
        <begin position="300"/>
        <end position="324"/>
    </location>
</feature>
<dbReference type="PANTHER" id="PTHR10165">
    <property type="entry name" value="LIPID PHOSPHATE PHOSPHATASE"/>
    <property type="match status" value="1"/>
</dbReference>
<dbReference type="InterPro" id="IPR036938">
    <property type="entry name" value="PAP2/HPO_sf"/>
</dbReference>
<evidence type="ECO:0000256" key="5">
    <source>
        <dbReference type="ARBA" id="ARBA00023136"/>
    </source>
</evidence>
<dbReference type="SUPFAM" id="SSF48317">
    <property type="entry name" value="Acid phosphatase/Vanadium-dependent haloperoxidase"/>
    <property type="match status" value="1"/>
</dbReference>
<feature type="transmembrane region" description="Helical" evidence="7">
    <location>
        <begin position="12"/>
        <end position="32"/>
    </location>
</feature>
<evidence type="ECO:0000256" key="4">
    <source>
        <dbReference type="ARBA" id="ARBA00022989"/>
    </source>
</evidence>
<keyword evidence="10" id="KW-1185">Reference proteome</keyword>
<dbReference type="InterPro" id="IPR043216">
    <property type="entry name" value="PAP-like"/>
</dbReference>
<keyword evidence="4 7" id="KW-1133">Transmembrane helix</keyword>
<evidence type="ECO:0000256" key="1">
    <source>
        <dbReference type="ARBA" id="ARBA00004141"/>
    </source>
</evidence>
<gene>
    <name evidence="9" type="ORF">TKK_017851</name>
</gene>
<evidence type="ECO:0000256" key="3">
    <source>
        <dbReference type="ARBA" id="ARBA00022692"/>
    </source>
</evidence>
<evidence type="ECO:0000256" key="2">
    <source>
        <dbReference type="ARBA" id="ARBA00008816"/>
    </source>
</evidence>
<accession>A0ABD2W0S9</accession>
<proteinExistence type="inferred from homology"/>
<name>A0ABD2W0S9_9HYME</name>
<feature type="transmembrane region" description="Helical" evidence="7">
    <location>
        <begin position="60"/>
        <end position="78"/>
    </location>
</feature>
<feature type="transmembrane region" description="Helical" evidence="7">
    <location>
        <begin position="176"/>
        <end position="196"/>
    </location>
</feature>
<dbReference type="CDD" id="cd03384">
    <property type="entry name" value="PAP2_wunen"/>
    <property type="match status" value="1"/>
</dbReference>
<dbReference type="PANTHER" id="PTHR10165:SF197">
    <property type="entry name" value="FI04477P-RELATED"/>
    <property type="match status" value="1"/>
</dbReference>
<dbReference type="InterPro" id="IPR000326">
    <property type="entry name" value="PAP2/HPO"/>
</dbReference>
<keyword evidence="3 7" id="KW-0812">Transmembrane</keyword>
<feature type="transmembrane region" description="Helical" evidence="7">
    <location>
        <begin position="208"/>
        <end position="227"/>
    </location>
</feature>
<comment type="subcellular location">
    <subcellularLocation>
        <location evidence="1">Membrane</location>
        <topology evidence="1">Multi-pass membrane protein</topology>
    </subcellularLocation>
</comment>
<feature type="region of interest" description="Disordered" evidence="6">
    <location>
        <begin position="300"/>
        <end position="358"/>
    </location>
</feature>
<reference evidence="9 10" key="1">
    <citation type="journal article" date="2024" name="bioRxiv">
        <title>A reference genome for Trichogramma kaykai: A tiny desert-dwelling parasitoid wasp with competing sex-ratio distorters.</title>
        <authorList>
            <person name="Culotta J."/>
            <person name="Lindsey A.R."/>
        </authorList>
    </citation>
    <scope>NUCLEOTIDE SEQUENCE [LARGE SCALE GENOMIC DNA]</scope>
    <source>
        <strain evidence="9 10">KSX58</strain>
    </source>
</reference>
<evidence type="ECO:0000313" key="9">
    <source>
        <dbReference type="EMBL" id="KAL3386654.1"/>
    </source>
</evidence>
<evidence type="ECO:0000313" key="10">
    <source>
        <dbReference type="Proteomes" id="UP001627154"/>
    </source>
</evidence>
<feature type="transmembrane region" description="Helical" evidence="7">
    <location>
        <begin position="108"/>
        <end position="129"/>
    </location>
</feature>
<dbReference type="GO" id="GO:0016020">
    <property type="term" value="C:membrane"/>
    <property type="evidence" value="ECO:0007669"/>
    <property type="project" value="UniProtKB-SubCell"/>
</dbReference>
<evidence type="ECO:0000256" key="6">
    <source>
        <dbReference type="SAM" id="MobiDB-lite"/>
    </source>
</evidence>
<dbReference type="Proteomes" id="UP001627154">
    <property type="component" value="Unassembled WGS sequence"/>
</dbReference>
<dbReference type="Gene3D" id="1.20.144.10">
    <property type="entry name" value="Phosphatidic acid phosphatase type 2/haloperoxidase"/>
    <property type="match status" value="1"/>
</dbReference>
<comment type="similarity">
    <text evidence="2">Belongs to the PA-phosphatase related phosphoesterase family.</text>
</comment>
<dbReference type="Pfam" id="PF01569">
    <property type="entry name" value="PAP2"/>
    <property type="match status" value="1"/>
</dbReference>
<evidence type="ECO:0000259" key="8">
    <source>
        <dbReference type="SMART" id="SM00014"/>
    </source>
</evidence>
<feature type="compositionally biased region" description="Polar residues" evidence="6">
    <location>
        <begin position="330"/>
        <end position="343"/>
    </location>
</feature>
<keyword evidence="5 7" id="KW-0472">Membrane</keyword>
<dbReference type="AlphaFoldDB" id="A0ABD2W0S9"/>
<feature type="transmembrane region" description="Helical" evidence="7">
    <location>
        <begin position="239"/>
        <end position="261"/>
    </location>
</feature>
<dbReference type="SMART" id="SM00014">
    <property type="entry name" value="acidPPc"/>
    <property type="match status" value="1"/>
</dbReference>
<organism evidence="9 10">
    <name type="scientific">Trichogramma kaykai</name>
    <dbReference type="NCBI Taxonomy" id="54128"/>
    <lineage>
        <taxon>Eukaryota</taxon>
        <taxon>Metazoa</taxon>
        <taxon>Ecdysozoa</taxon>
        <taxon>Arthropoda</taxon>
        <taxon>Hexapoda</taxon>
        <taxon>Insecta</taxon>
        <taxon>Pterygota</taxon>
        <taxon>Neoptera</taxon>
        <taxon>Endopterygota</taxon>
        <taxon>Hymenoptera</taxon>
        <taxon>Apocrita</taxon>
        <taxon>Proctotrupomorpha</taxon>
        <taxon>Chalcidoidea</taxon>
        <taxon>Trichogrammatidae</taxon>
        <taxon>Trichogramma</taxon>
    </lineage>
</organism>